<gene>
    <name evidence="1" type="ORF">wssv_05000</name>
</gene>
<organism evidence="1 3">
    <name type="scientific">White spot syndrome virus</name>
    <dbReference type="NCBI Taxonomy" id="342409"/>
    <lineage>
        <taxon>Viruses</taxon>
        <taxon>Viruses incertae sedis</taxon>
        <taxon>Naldaviricetes</taxon>
        <taxon>Nimaviridae</taxon>
        <taxon>Whispovirus</taxon>
    </lineage>
</organism>
<dbReference type="EMBL" id="MF768985">
    <property type="protein sequence ID" value="ATU84044.1"/>
    <property type="molecule type" value="Genomic_DNA"/>
</dbReference>
<name>K7XBR7_9VIRU</name>
<reference evidence="3" key="2">
    <citation type="submission" date="2012-08" db="EMBL/GenBank/DDBJ databases">
        <authorList>
            <person name="Choi T.-J."/>
        </authorList>
    </citation>
    <scope>NUCLEOTIDE SEQUENCE [LARGE SCALE GENOMIC DNA]</scope>
    <source>
        <strain evidence="3">K-LV1</strain>
    </source>
</reference>
<reference evidence="1" key="1">
    <citation type="submission" date="2012-08" db="EMBL/GenBank/DDBJ databases">
        <title>Cassytha pubescens and C. glabella (Lauraceae) are not disjunctly distributed between Australia and the Ryukyu Archipelago of Japan - evidence from morphological and molecular data.</title>
        <authorList>
            <person name="Kokubugata G."/>
            <person name="Nakamura K."/>
            <person name="Forster P.I."/>
            <person name="Wilson G.W."/>
            <person name="Holland A.E."/>
            <person name="Hirayama Y."/>
            <person name="Yokota M."/>
        </authorList>
    </citation>
    <scope>NUCLEOTIDE SEQUENCE</scope>
    <source>
        <strain evidence="1">K-LV1</strain>
    </source>
</reference>
<dbReference type="Proteomes" id="UP000277283">
    <property type="component" value="Segment"/>
</dbReference>
<sequence length="67" mass="7700">MNDYETMKMEEKKIMSLKRPSICWLILPKRLMKLPIPIPSHLDPMAGSGIGLLTLWNLLPMNLLPIL</sequence>
<dbReference type="Proteomes" id="UP000267516">
    <property type="component" value="Segment"/>
</dbReference>
<reference evidence="2" key="3">
    <citation type="journal article" date="2018" name="Aquaculture">
        <title>Complete genome sequence of a white spot syndrome virus associated with a disease incursion in Australia.</title>
        <authorList>
            <person name="Oakey J."/>
            <person name="Smith C.S."/>
        </authorList>
    </citation>
    <scope>NUCLEOTIDE SEQUENCE [LARGE SCALE GENOMIC DNA]</scope>
    <source>
        <strain evidence="2">WSSV-AU</strain>
    </source>
</reference>
<evidence type="ECO:0000313" key="2">
    <source>
        <dbReference type="EMBL" id="ATU84044.1"/>
    </source>
</evidence>
<proteinExistence type="predicted"/>
<protein>
    <submittedName>
        <fullName evidence="2">ORF80</fullName>
    </submittedName>
    <submittedName>
        <fullName evidence="1">Wsv516</fullName>
    </submittedName>
</protein>
<evidence type="ECO:0000313" key="3">
    <source>
        <dbReference type="Proteomes" id="UP000277283"/>
    </source>
</evidence>
<dbReference type="EMBL" id="JX515788">
    <property type="protein sequence ID" value="AFX59877.1"/>
    <property type="molecule type" value="Genomic_DNA"/>
</dbReference>
<evidence type="ECO:0000313" key="1">
    <source>
        <dbReference type="EMBL" id="AFX59877.1"/>
    </source>
</evidence>
<accession>K7XBR7</accession>